<dbReference type="EMBL" id="JAQQKW010000005">
    <property type="protein sequence ID" value="MDC7694611.1"/>
    <property type="molecule type" value="Genomic_DNA"/>
</dbReference>
<dbReference type="PROSITE" id="PS51257">
    <property type="entry name" value="PROKAR_LIPOPROTEIN"/>
    <property type="match status" value="1"/>
</dbReference>
<gene>
    <name evidence="3" type="ORF">PQU94_09995</name>
</gene>
<feature type="signal peptide" evidence="2">
    <location>
        <begin position="1"/>
        <end position="19"/>
    </location>
</feature>
<proteinExistence type="predicted"/>
<name>A0ABT5IEK0_9CAUL</name>
<evidence type="ECO:0000313" key="3">
    <source>
        <dbReference type="EMBL" id="MDC7694611.1"/>
    </source>
</evidence>
<accession>A0ABT5IEK0</accession>
<sequence>MKRALVIMGGFALMGGLSACEPGGPRYDYVDARTQAQRADACVAQFEPNGTAPQVMTYDSQSKTEVHMNQDGKLVTVTAQNKPDSTSLGMEGKVGGSRPVSCTDATVARGRTDIPKDYPKKSDGWWWKK</sequence>
<keyword evidence="4" id="KW-1185">Reference proteome</keyword>
<comment type="caution">
    <text evidence="3">The sequence shown here is derived from an EMBL/GenBank/DDBJ whole genome shotgun (WGS) entry which is preliminary data.</text>
</comment>
<evidence type="ECO:0000313" key="4">
    <source>
        <dbReference type="Proteomes" id="UP001216595"/>
    </source>
</evidence>
<evidence type="ECO:0000256" key="1">
    <source>
        <dbReference type="SAM" id="MobiDB-lite"/>
    </source>
</evidence>
<reference evidence="3 4" key="1">
    <citation type="submission" date="2023-01" db="EMBL/GenBank/DDBJ databases">
        <title>Novel species of the genus Asticcacaulis isolated from rivers.</title>
        <authorList>
            <person name="Lu H."/>
        </authorList>
    </citation>
    <scope>NUCLEOTIDE SEQUENCE [LARGE SCALE GENOMIC DNA]</scope>
    <source>
        <strain evidence="3 4">DXS10W</strain>
    </source>
</reference>
<dbReference type="Proteomes" id="UP001216595">
    <property type="component" value="Unassembled WGS sequence"/>
</dbReference>
<keyword evidence="2" id="KW-0732">Signal</keyword>
<evidence type="ECO:0000256" key="2">
    <source>
        <dbReference type="SAM" id="SignalP"/>
    </source>
</evidence>
<organism evidence="3 4">
    <name type="scientific">Asticcacaulis currens</name>
    <dbReference type="NCBI Taxonomy" id="2984210"/>
    <lineage>
        <taxon>Bacteria</taxon>
        <taxon>Pseudomonadati</taxon>
        <taxon>Pseudomonadota</taxon>
        <taxon>Alphaproteobacteria</taxon>
        <taxon>Caulobacterales</taxon>
        <taxon>Caulobacteraceae</taxon>
        <taxon>Asticcacaulis</taxon>
    </lineage>
</organism>
<protein>
    <recommendedName>
        <fullName evidence="5">Lipoprotein</fullName>
    </recommendedName>
</protein>
<dbReference type="RefSeq" id="WP_272741323.1">
    <property type="nucleotide sequence ID" value="NZ_JAQQKW010000005.1"/>
</dbReference>
<feature type="chain" id="PRO_5047491497" description="Lipoprotein" evidence="2">
    <location>
        <begin position="20"/>
        <end position="129"/>
    </location>
</feature>
<feature type="region of interest" description="Disordered" evidence="1">
    <location>
        <begin position="82"/>
        <end position="103"/>
    </location>
</feature>
<evidence type="ECO:0008006" key="5">
    <source>
        <dbReference type="Google" id="ProtNLM"/>
    </source>
</evidence>